<dbReference type="NCBIfam" id="TIGR00236">
    <property type="entry name" value="wecB"/>
    <property type="match status" value="1"/>
</dbReference>
<feature type="domain" description="UDP-N-acetylglucosamine 2-epimerase" evidence="5">
    <location>
        <begin position="30"/>
        <end position="364"/>
    </location>
</feature>
<evidence type="ECO:0000313" key="6">
    <source>
        <dbReference type="EMBL" id="HIW70722.1"/>
    </source>
</evidence>
<evidence type="ECO:0000256" key="3">
    <source>
        <dbReference type="ARBA" id="ARBA00038858"/>
    </source>
</evidence>
<comment type="caution">
    <text evidence="6">The sequence shown here is derived from an EMBL/GenBank/DDBJ whole genome shotgun (WGS) entry which is preliminary data.</text>
</comment>
<dbReference type="Proteomes" id="UP000886878">
    <property type="component" value="Unassembled WGS sequence"/>
</dbReference>
<name>A0A9D1U3V1_9LACO</name>
<evidence type="ECO:0000256" key="1">
    <source>
        <dbReference type="ARBA" id="ARBA00023235"/>
    </source>
</evidence>
<dbReference type="EC" id="5.1.3.14" evidence="3"/>
<dbReference type="CDD" id="cd03786">
    <property type="entry name" value="GTB_UDP-GlcNAc_2-Epimerase"/>
    <property type="match status" value="1"/>
</dbReference>
<dbReference type="PANTHER" id="PTHR43174:SF2">
    <property type="entry name" value="UDP-N-ACETYLGLUCOSAMINE 2-EPIMERASE"/>
    <property type="match status" value="1"/>
</dbReference>
<reference evidence="6" key="1">
    <citation type="journal article" date="2021" name="PeerJ">
        <title>Extensive microbial diversity within the chicken gut microbiome revealed by metagenomics and culture.</title>
        <authorList>
            <person name="Gilroy R."/>
            <person name="Ravi A."/>
            <person name="Getino M."/>
            <person name="Pursley I."/>
            <person name="Horton D.L."/>
            <person name="Alikhan N.F."/>
            <person name="Baker D."/>
            <person name="Gharbi K."/>
            <person name="Hall N."/>
            <person name="Watson M."/>
            <person name="Adriaenssens E.M."/>
            <person name="Foster-Nyarko E."/>
            <person name="Jarju S."/>
            <person name="Secka A."/>
            <person name="Antonio M."/>
            <person name="Oren A."/>
            <person name="Chaudhuri R.R."/>
            <person name="La Ragione R."/>
            <person name="Hildebrand F."/>
            <person name="Pallen M.J."/>
        </authorList>
    </citation>
    <scope>NUCLEOTIDE SEQUENCE</scope>
    <source>
        <strain evidence="6">ChiHejej3B27-2180</strain>
    </source>
</reference>
<dbReference type="Pfam" id="PF02350">
    <property type="entry name" value="Epimerase_2"/>
    <property type="match status" value="1"/>
</dbReference>
<dbReference type="InterPro" id="IPR003331">
    <property type="entry name" value="UDP_GlcNAc_Epimerase_2_dom"/>
</dbReference>
<dbReference type="PANTHER" id="PTHR43174">
    <property type="entry name" value="UDP-N-ACETYLGLUCOSAMINE 2-EPIMERASE"/>
    <property type="match status" value="1"/>
</dbReference>
<reference evidence="6" key="2">
    <citation type="submission" date="2021-04" db="EMBL/GenBank/DDBJ databases">
        <authorList>
            <person name="Gilroy R."/>
        </authorList>
    </citation>
    <scope>NUCLEOTIDE SEQUENCE</scope>
    <source>
        <strain evidence="6">ChiHejej3B27-2180</strain>
    </source>
</reference>
<evidence type="ECO:0000256" key="4">
    <source>
        <dbReference type="RuleBase" id="RU003513"/>
    </source>
</evidence>
<gene>
    <name evidence="6" type="primary">wecB</name>
    <name evidence="6" type="ORF">H9876_05080</name>
</gene>
<comment type="similarity">
    <text evidence="2 4">Belongs to the UDP-N-acetylglucosamine 2-epimerase family.</text>
</comment>
<evidence type="ECO:0000259" key="5">
    <source>
        <dbReference type="Pfam" id="PF02350"/>
    </source>
</evidence>
<dbReference type="EMBL" id="DXGK01000107">
    <property type="protein sequence ID" value="HIW70722.1"/>
    <property type="molecule type" value="Genomic_DNA"/>
</dbReference>
<dbReference type="AlphaFoldDB" id="A0A9D1U3V1"/>
<keyword evidence="1 4" id="KW-0413">Isomerase</keyword>
<organism evidence="6 7">
    <name type="scientific">Candidatus Limosilactobacillus merdipullorum</name>
    <dbReference type="NCBI Taxonomy" id="2838653"/>
    <lineage>
        <taxon>Bacteria</taxon>
        <taxon>Bacillati</taxon>
        <taxon>Bacillota</taxon>
        <taxon>Bacilli</taxon>
        <taxon>Lactobacillales</taxon>
        <taxon>Lactobacillaceae</taxon>
        <taxon>Limosilactobacillus</taxon>
    </lineage>
</organism>
<dbReference type="InterPro" id="IPR029767">
    <property type="entry name" value="WecB-like"/>
</dbReference>
<dbReference type="SUPFAM" id="SSF53756">
    <property type="entry name" value="UDP-Glycosyltransferase/glycogen phosphorylase"/>
    <property type="match status" value="1"/>
</dbReference>
<evidence type="ECO:0000313" key="7">
    <source>
        <dbReference type="Proteomes" id="UP000886878"/>
    </source>
</evidence>
<proteinExistence type="inferred from homology"/>
<protein>
    <recommendedName>
        <fullName evidence="3">UDP-N-acetylglucosamine 2-epimerase (non-hydrolyzing)</fullName>
        <ecNumber evidence="3">5.1.3.14</ecNumber>
    </recommendedName>
</protein>
<dbReference type="Gene3D" id="3.40.50.2000">
    <property type="entry name" value="Glycogen Phosphorylase B"/>
    <property type="match status" value="2"/>
</dbReference>
<accession>A0A9D1U3V1</accession>
<evidence type="ECO:0000256" key="2">
    <source>
        <dbReference type="ARBA" id="ARBA00038209"/>
    </source>
</evidence>
<sequence>MTGNAKIMFFFGTRAEAIKLSPIINLMSDSASFTPLLTVAGSHSPLLQQTLKNLHLQPSFDLQTLPTRLDNLEALAEMLHNFNNVVNAAQPDMIVVIGDTTVTLAGSLCASYHRLPLAHVESGLRTHDKYRPFPDELQRQLVDVMADLYFAPTNIARHNLLLEHHPGPQIHVTGNTIIDAVQQNLRADFHSPILDKVGDKRIILLTVQRPENRGEKLERVLQTMKDIVETNDDVELVYPLYPVPEVMSAAERILDHHERILVTQPLPFTDYINLAAHSYLLVTDSGSALEEASVLHKPVLLLRDKTERPEVVRHKQAKIVGTDPTTIQQAAFELLNKLRKYRRMTRSREDFGDGTAARQIVKLIQQYLNQ</sequence>
<dbReference type="GO" id="GO:0008761">
    <property type="term" value="F:UDP-N-acetylglucosamine 2-epimerase activity"/>
    <property type="evidence" value="ECO:0007669"/>
    <property type="project" value="UniProtKB-EC"/>
</dbReference>